<dbReference type="InterPro" id="IPR050319">
    <property type="entry name" value="ABC_transp_ATP-bind"/>
</dbReference>
<dbReference type="EMBL" id="SDPP02000001">
    <property type="protein sequence ID" value="KAA1379908.1"/>
    <property type="molecule type" value="Genomic_DNA"/>
</dbReference>
<evidence type="ECO:0000256" key="2">
    <source>
        <dbReference type="ARBA" id="ARBA00022448"/>
    </source>
</evidence>
<dbReference type="SMART" id="SM00382">
    <property type="entry name" value="AAA"/>
    <property type="match status" value="1"/>
</dbReference>
<keyword evidence="4 6" id="KW-0067">ATP-binding</keyword>
<keyword evidence="3" id="KW-0547">Nucleotide-binding</keyword>
<dbReference type="InterPro" id="IPR027417">
    <property type="entry name" value="P-loop_NTPase"/>
</dbReference>
<evidence type="ECO:0000256" key="1">
    <source>
        <dbReference type="ARBA" id="ARBA00005417"/>
    </source>
</evidence>
<evidence type="ECO:0000259" key="5">
    <source>
        <dbReference type="PROSITE" id="PS50893"/>
    </source>
</evidence>
<gene>
    <name evidence="6" type="ORF">ESP62_001465</name>
</gene>
<dbReference type="InterPro" id="IPR003593">
    <property type="entry name" value="AAA+_ATPase"/>
</dbReference>
<dbReference type="GO" id="GO:0055085">
    <property type="term" value="P:transmembrane transport"/>
    <property type="evidence" value="ECO:0007669"/>
    <property type="project" value="UniProtKB-ARBA"/>
</dbReference>
<dbReference type="SUPFAM" id="SSF52540">
    <property type="entry name" value="P-loop containing nucleoside triphosphate hydrolases"/>
    <property type="match status" value="1"/>
</dbReference>
<dbReference type="InterPro" id="IPR017871">
    <property type="entry name" value="ABC_transporter-like_CS"/>
</dbReference>
<keyword evidence="7" id="KW-1185">Reference proteome</keyword>
<dbReference type="GO" id="GO:0016887">
    <property type="term" value="F:ATP hydrolysis activity"/>
    <property type="evidence" value="ECO:0007669"/>
    <property type="project" value="InterPro"/>
</dbReference>
<name>A0A641ASP0_9ACTN</name>
<dbReference type="PANTHER" id="PTHR43776">
    <property type="entry name" value="TRANSPORT ATP-BINDING PROTEIN"/>
    <property type="match status" value="1"/>
</dbReference>
<keyword evidence="2" id="KW-0813">Transport</keyword>
<proteinExistence type="inferred from homology"/>
<dbReference type="GO" id="GO:0005524">
    <property type="term" value="F:ATP binding"/>
    <property type="evidence" value="ECO:0007669"/>
    <property type="project" value="UniProtKB-KW"/>
</dbReference>
<dbReference type="Pfam" id="PF00005">
    <property type="entry name" value="ABC_tran"/>
    <property type="match status" value="1"/>
</dbReference>
<reference evidence="6" key="1">
    <citation type="submission" date="2019-09" db="EMBL/GenBank/DDBJ databases">
        <authorList>
            <person name="Li J."/>
        </authorList>
    </citation>
    <scope>NUCLEOTIDE SEQUENCE [LARGE SCALE GENOMIC DNA]</scope>
    <source>
        <strain evidence="6">NRBC 14897</strain>
    </source>
</reference>
<comment type="similarity">
    <text evidence="1">Belongs to the ABC transporter superfamily.</text>
</comment>
<evidence type="ECO:0000313" key="7">
    <source>
        <dbReference type="Proteomes" id="UP001515100"/>
    </source>
</evidence>
<protein>
    <submittedName>
        <fullName evidence="6">ATP-binding cassette domain-containing protein</fullName>
    </submittedName>
</protein>
<organism evidence="6 7">
    <name type="scientific">Aeromicrobium fastidiosum</name>
    <dbReference type="NCBI Taxonomy" id="52699"/>
    <lineage>
        <taxon>Bacteria</taxon>
        <taxon>Bacillati</taxon>
        <taxon>Actinomycetota</taxon>
        <taxon>Actinomycetes</taxon>
        <taxon>Propionibacteriales</taxon>
        <taxon>Nocardioidaceae</taxon>
        <taxon>Aeromicrobium</taxon>
    </lineage>
</organism>
<sequence length="301" mass="32577">MNIHREEDAMAQQDRERLVELKNVVVEFESSGGTFRALDEVDLSIWRGDHLAVVGESGSGKTTLGRVLVGLQPFRGEFASEIGGARSALTPARTSRQRRQRVPGDISIQMVFQSSESSLDPRWTAVAAVAEATARGKRPSAAQRAEAERYLTLVGIPPHRHRAKASELSGGQRQRVAIARALALKPDLLICDEATSALDVATRASIITLLTELKHDLGVTLCVITHDFTTARALSDTCIVMKSGRIVEQGATAQIISNPQAEYSQQLLAAVPRLQVTGPRPADEPLMSALDRTILTGQKSD</sequence>
<evidence type="ECO:0000256" key="4">
    <source>
        <dbReference type="ARBA" id="ARBA00022840"/>
    </source>
</evidence>
<dbReference type="CDD" id="cd03257">
    <property type="entry name" value="ABC_NikE_OppD_transporters"/>
    <property type="match status" value="1"/>
</dbReference>
<dbReference type="PROSITE" id="PS00211">
    <property type="entry name" value="ABC_TRANSPORTER_1"/>
    <property type="match status" value="1"/>
</dbReference>
<accession>A0A641ASP0</accession>
<dbReference type="InterPro" id="IPR003439">
    <property type="entry name" value="ABC_transporter-like_ATP-bd"/>
</dbReference>
<evidence type="ECO:0000313" key="6">
    <source>
        <dbReference type="EMBL" id="KAA1379908.1"/>
    </source>
</evidence>
<dbReference type="PANTHER" id="PTHR43776:SF7">
    <property type="entry name" value="D,D-DIPEPTIDE TRANSPORT ATP-BINDING PROTEIN DDPF-RELATED"/>
    <property type="match status" value="1"/>
</dbReference>
<dbReference type="OrthoDB" id="5357528at2"/>
<comment type="caution">
    <text evidence="6">The sequence shown here is derived from an EMBL/GenBank/DDBJ whole genome shotgun (WGS) entry which is preliminary data.</text>
</comment>
<dbReference type="AlphaFoldDB" id="A0A641ASP0"/>
<evidence type="ECO:0000256" key="3">
    <source>
        <dbReference type="ARBA" id="ARBA00022741"/>
    </source>
</evidence>
<feature type="domain" description="ABC transporter" evidence="5">
    <location>
        <begin position="19"/>
        <end position="268"/>
    </location>
</feature>
<dbReference type="PROSITE" id="PS50893">
    <property type="entry name" value="ABC_TRANSPORTER_2"/>
    <property type="match status" value="1"/>
</dbReference>
<dbReference type="Gene3D" id="3.40.50.300">
    <property type="entry name" value="P-loop containing nucleotide triphosphate hydrolases"/>
    <property type="match status" value="1"/>
</dbReference>
<dbReference type="Proteomes" id="UP001515100">
    <property type="component" value="Unassembled WGS sequence"/>
</dbReference>